<name>A0ABM3JVT1_BACDO</name>
<sequence length="97" mass="11386">MDSTENNSRKPRRTRGTPAYQFRNKFAFGWIGLGAVFLAAWVYTPTFKKINKGLCDSLFTPTEEEIDRRYLFSFPKPLSSREIQKRIDEGKEFNSQR</sequence>
<organism evidence="2 3">
    <name type="scientific">Bactrocera dorsalis</name>
    <name type="common">Oriental fruit fly</name>
    <name type="synonym">Dacus dorsalis</name>
    <dbReference type="NCBI Taxonomy" id="27457"/>
    <lineage>
        <taxon>Eukaryota</taxon>
        <taxon>Metazoa</taxon>
        <taxon>Ecdysozoa</taxon>
        <taxon>Arthropoda</taxon>
        <taxon>Hexapoda</taxon>
        <taxon>Insecta</taxon>
        <taxon>Pterygota</taxon>
        <taxon>Neoptera</taxon>
        <taxon>Endopterygota</taxon>
        <taxon>Diptera</taxon>
        <taxon>Brachycera</taxon>
        <taxon>Muscomorpha</taxon>
        <taxon>Tephritoidea</taxon>
        <taxon>Tephritidae</taxon>
        <taxon>Bactrocera</taxon>
        <taxon>Bactrocera</taxon>
    </lineage>
</organism>
<reference evidence="3" key="1">
    <citation type="submission" date="2025-08" db="UniProtKB">
        <authorList>
            <consortium name="RefSeq"/>
        </authorList>
    </citation>
    <scope>IDENTIFICATION</scope>
    <source>
        <tissue evidence="3">Adult</tissue>
    </source>
</reference>
<keyword evidence="1" id="KW-0472">Membrane</keyword>
<keyword evidence="1" id="KW-0812">Transmembrane</keyword>
<keyword evidence="1" id="KW-1133">Transmembrane helix</keyword>
<dbReference type="RefSeq" id="XP_049313343.1">
    <property type="nucleotide sequence ID" value="XM_049457386.1"/>
</dbReference>
<accession>A0ABM3JVT1</accession>
<dbReference type="GeneID" id="125778648"/>
<proteinExistence type="predicted"/>
<evidence type="ECO:0000313" key="2">
    <source>
        <dbReference type="Proteomes" id="UP001652620"/>
    </source>
</evidence>
<evidence type="ECO:0000313" key="3">
    <source>
        <dbReference type="RefSeq" id="XP_049313343.1"/>
    </source>
</evidence>
<feature type="transmembrane region" description="Helical" evidence="1">
    <location>
        <begin position="26"/>
        <end position="44"/>
    </location>
</feature>
<gene>
    <name evidence="3" type="primary">LOC125778648</name>
</gene>
<protein>
    <submittedName>
        <fullName evidence="3">Uncharacterized protein LOC125778648</fullName>
    </submittedName>
</protein>
<keyword evidence="2" id="KW-1185">Reference proteome</keyword>
<dbReference type="Proteomes" id="UP001652620">
    <property type="component" value="Chromosome 5"/>
</dbReference>
<evidence type="ECO:0000256" key="1">
    <source>
        <dbReference type="SAM" id="Phobius"/>
    </source>
</evidence>